<evidence type="ECO:0000313" key="2">
    <source>
        <dbReference type="EMBL" id="KAF5826801.1"/>
    </source>
</evidence>
<dbReference type="Proteomes" id="UP000815325">
    <property type="component" value="Unassembled WGS sequence"/>
</dbReference>
<feature type="region of interest" description="Disordered" evidence="1">
    <location>
        <begin position="249"/>
        <end position="276"/>
    </location>
</feature>
<protein>
    <submittedName>
        <fullName evidence="2">Uncharacterized protein</fullName>
    </submittedName>
</protein>
<proteinExistence type="predicted"/>
<reference evidence="2" key="1">
    <citation type="submission" date="2017-08" db="EMBL/GenBank/DDBJ databases">
        <authorList>
            <person name="Polle J.E."/>
            <person name="Barry K."/>
            <person name="Cushman J."/>
            <person name="Schmutz J."/>
            <person name="Tran D."/>
            <person name="Hathwaick L.T."/>
            <person name="Yim W.C."/>
            <person name="Jenkins J."/>
            <person name="Mckie-Krisberg Z.M."/>
            <person name="Prochnik S."/>
            <person name="Lindquist E."/>
            <person name="Dockter R.B."/>
            <person name="Adam C."/>
            <person name="Molina H."/>
            <person name="Bunkerborg J."/>
            <person name="Jin E."/>
            <person name="Buchheim M."/>
            <person name="Magnuson J."/>
        </authorList>
    </citation>
    <scope>NUCLEOTIDE SEQUENCE</scope>
    <source>
        <strain evidence="2">CCAP 19/18</strain>
    </source>
</reference>
<comment type="caution">
    <text evidence="2">The sequence shown here is derived from an EMBL/GenBank/DDBJ whole genome shotgun (WGS) entry which is preliminary data.</text>
</comment>
<feature type="region of interest" description="Disordered" evidence="1">
    <location>
        <begin position="1"/>
        <end position="67"/>
    </location>
</feature>
<gene>
    <name evidence="2" type="ORF">DUNSADRAFT_2015</name>
</gene>
<organism evidence="2 3">
    <name type="scientific">Dunaliella salina</name>
    <name type="common">Green alga</name>
    <name type="synonym">Protococcus salinus</name>
    <dbReference type="NCBI Taxonomy" id="3046"/>
    <lineage>
        <taxon>Eukaryota</taxon>
        <taxon>Viridiplantae</taxon>
        <taxon>Chlorophyta</taxon>
        <taxon>core chlorophytes</taxon>
        <taxon>Chlorophyceae</taxon>
        <taxon>CS clade</taxon>
        <taxon>Chlamydomonadales</taxon>
        <taxon>Dunaliellaceae</taxon>
        <taxon>Dunaliella</taxon>
    </lineage>
</organism>
<name>A0ABQ7FWR7_DUNSA</name>
<feature type="region of interest" description="Disordered" evidence="1">
    <location>
        <begin position="163"/>
        <end position="186"/>
    </location>
</feature>
<evidence type="ECO:0000256" key="1">
    <source>
        <dbReference type="SAM" id="MobiDB-lite"/>
    </source>
</evidence>
<evidence type="ECO:0000313" key="3">
    <source>
        <dbReference type="Proteomes" id="UP000815325"/>
    </source>
</evidence>
<accession>A0ABQ7FWR7</accession>
<feature type="region of interest" description="Disordered" evidence="1">
    <location>
        <begin position="297"/>
        <end position="357"/>
    </location>
</feature>
<feature type="region of interest" description="Disordered" evidence="1">
    <location>
        <begin position="81"/>
        <end position="107"/>
    </location>
</feature>
<keyword evidence="3" id="KW-1185">Reference proteome</keyword>
<dbReference type="EMBL" id="MU070708">
    <property type="protein sequence ID" value="KAF5826801.1"/>
    <property type="molecule type" value="Genomic_DNA"/>
</dbReference>
<sequence length="374" mass="40554">MLLPPDLTLSKSGRLRRMSADAASMGPAPESLFPARTKGGSFSEAQTGKRSRTSAPDGLNPLGNDEEVDSLLDQRYHLYHLESKGRHQPRHRTSEGRTSPINTAPLDNETDFSEILSMLNESTDVHEKKGHADARAVISPVISPNKAFAQDPLALHSGLLPFSPAQQQQGKPPRPPGTRLQHHHQQHLLQHHHFKQAYAQQPQAQGHLASTPAVQQLELQPQQQLQMQLQQAFAGINGPACLSQGMLHAAPQQVKAPPPSPHDSSGTDTGGGSAQRTLSQRLSNSMRLNLRIHSDPALEEPLPPAFDPLQEQHERHSDTACGPSRTNAGSFMTGLEGEDNMGGAGSRVLQHSDSDSFNRTMNRVAEAEAHSTAP</sequence>